<reference evidence="1 2" key="1">
    <citation type="journal article" date="2018" name="Sci. Rep.">
        <title>Genomic signatures of local adaptation to the degree of environmental predictability in rotifers.</title>
        <authorList>
            <person name="Franch-Gras L."/>
            <person name="Hahn C."/>
            <person name="Garcia-Roger E.M."/>
            <person name="Carmona M.J."/>
            <person name="Serra M."/>
            <person name="Gomez A."/>
        </authorList>
    </citation>
    <scope>NUCLEOTIDE SEQUENCE [LARGE SCALE GENOMIC DNA]</scope>
    <source>
        <strain evidence="1">HYR1</strain>
    </source>
</reference>
<dbReference type="EMBL" id="REGN01001882">
    <property type="protein sequence ID" value="RNA31884.1"/>
    <property type="molecule type" value="Genomic_DNA"/>
</dbReference>
<accession>A0A3M7S7S6</accession>
<comment type="caution">
    <text evidence="1">The sequence shown here is derived from an EMBL/GenBank/DDBJ whole genome shotgun (WGS) entry which is preliminary data.</text>
</comment>
<dbReference type="AlphaFoldDB" id="A0A3M7S7S6"/>
<keyword evidence="2" id="KW-1185">Reference proteome</keyword>
<name>A0A3M7S7S6_BRAPC</name>
<protein>
    <submittedName>
        <fullName evidence="1">Uncharacterized protein</fullName>
    </submittedName>
</protein>
<evidence type="ECO:0000313" key="1">
    <source>
        <dbReference type="EMBL" id="RNA31884.1"/>
    </source>
</evidence>
<dbReference type="Proteomes" id="UP000276133">
    <property type="component" value="Unassembled WGS sequence"/>
</dbReference>
<organism evidence="1 2">
    <name type="scientific">Brachionus plicatilis</name>
    <name type="common">Marine rotifer</name>
    <name type="synonym">Brachionus muelleri</name>
    <dbReference type="NCBI Taxonomy" id="10195"/>
    <lineage>
        <taxon>Eukaryota</taxon>
        <taxon>Metazoa</taxon>
        <taxon>Spiralia</taxon>
        <taxon>Gnathifera</taxon>
        <taxon>Rotifera</taxon>
        <taxon>Eurotatoria</taxon>
        <taxon>Monogononta</taxon>
        <taxon>Pseudotrocha</taxon>
        <taxon>Ploima</taxon>
        <taxon>Brachionidae</taxon>
        <taxon>Brachionus</taxon>
    </lineage>
</organism>
<evidence type="ECO:0000313" key="2">
    <source>
        <dbReference type="Proteomes" id="UP000276133"/>
    </source>
</evidence>
<gene>
    <name evidence="1" type="ORF">BpHYR1_020547</name>
</gene>
<proteinExistence type="predicted"/>
<sequence length="86" mass="10159">MLFQDIFTNLVIQHMTQMINYVVWKIHNKKQIGMDKNNNFVIAKAHILVLIGTLSAIVRHPVVYVKWEIEVGNNFYMEKNNLFKIV</sequence>